<evidence type="ECO:0000313" key="2">
    <source>
        <dbReference type="Proteomes" id="UP001187734"/>
    </source>
</evidence>
<dbReference type="Proteomes" id="UP001187734">
    <property type="component" value="Unassembled WGS sequence"/>
</dbReference>
<keyword evidence="2" id="KW-1185">Reference proteome</keyword>
<organism evidence="1 2">
    <name type="scientific">Fusarium torulosum</name>
    <dbReference type="NCBI Taxonomy" id="33205"/>
    <lineage>
        <taxon>Eukaryota</taxon>
        <taxon>Fungi</taxon>
        <taxon>Dikarya</taxon>
        <taxon>Ascomycota</taxon>
        <taxon>Pezizomycotina</taxon>
        <taxon>Sordariomycetes</taxon>
        <taxon>Hypocreomycetidae</taxon>
        <taxon>Hypocreales</taxon>
        <taxon>Nectriaceae</taxon>
        <taxon>Fusarium</taxon>
    </lineage>
</organism>
<gene>
    <name evidence="1" type="ORF">FTOL_06892</name>
</gene>
<dbReference type="AlphaFoldDB" id="A0AAE8SII5"/>
<accession>A0AAE8SII5</accession>
<dbReference type="EMBL" id="ONZP01000231">
    <property type="protein sequence ID" value="SPJ78503.1"/>
    <property type="molecule type" value="Genomic_DNA"/>
</dbReference>
<reference evidence="1" key="1">
    <citation type="submission" date="2018-03" db="EMBL/GenBank/DDBJ databases">
        <authorList>
            <person name="Guldener U."/>
        </authorList>
    </citation>
    <scope>NUCLEOTIDE SEQUENCE</scope>
</reference>
<evidence type="ECO:0000313" key="1">
    <source>
        <dbReference type="EMBL" id="SPJ78503.1"/>
    </source>
</evidence>
<sequence>MTERDSNIRSMLFAELGFTIVPLLSDAHDYVISHARKEGRVDKADKIERDHAKMSQLPQPTDAEWDAFNKRHEEIFGEPYGFSRDSVRIMRHR</sequence>
<protein>
    <submittedName>
        <fullName evidence="1">Uncharacterized protein</fullName>
    </submittedName>
</protein>
<proteinExistence type="predicted"/>
<name>A0AAE8SII5_9HYPO</name>
<comment type="caution">
    <text evidence="1">The sequence shown here is derived from an EMBL/GenBank/DDBJ whole genome shotgun (WGS) entry which is preliminary data.</text>
</comment>